<keyword evidence="10" id="KW-1185">Reference proteome</keyword>
<name>A0A212CAZ9_CEREH</name>
<dbReference type="EMBL" id="MKHE01000023">
    <property type="protein sequence ID" value="OWK03167.1"/>
    <property type="molecule type" value="Genomic_DNA"/>
</dbReference>
<feature type="transmembrane region" description="Helical" evidence="8">
    <location>
        <begin position="50"/>
        <end position="73"/>
    </location>
</feature>
<proteinExistence type="predicted"/>
<feature type="non-terminal residue" evidence="9">
    <location>
        <position position="1"/>
    </location>
</feature>
<protein>
    <recommendedName>
        <fullName evidence="11">G-protein coupled receptors family 1 profile domain-containing protein</fullName>
    </recommendedName>
</protein>
<evidence type="ECO:0000256" key="4">
    <source>
        <dbReference type="ARBA" id="ARBA00022725"/>
    </source>
</evidence>
<keyword evidence="6 8" id="KW-0472">Membrane</keyword>
<evidence type="ECO:0000313" key="9">
    <source>
        <dbReference type="EMBL" id="OWK03167.1"/>
    </source>
</evidence>
<evidence type="ECO:0000256" key="2">
    <source>
        <dbReference type="ARBA" id="ARBA00022606"/>
    </source>
</evidence>
<gene>
    <name evidence="9" type="ORF">Celaphus_00007407</name>
</gene>
<evidence type="ECO:0000256" key="1">
    <source>
        <dbReference type="ARBA" id="ARBA00004141"/>
    </source>
</evidence>
<evidence type="ECO:0000256" key="7">
    <source>
        <dbReference type="ARBA" id="ARBA00023224"/>
    </source>
</evidence>
<dbReference type="GO" id="GO:0007186">
    <property type="term" value="P:G protein-coupled receptor signaling pathway"/>
    <property type="evidence" value="ECO:0007669"/>
    <property type="project" value="InterPro"/>
</dbReference>
<dbReference type="GO" id="GO:0004984">
    <property type="term" value="F:olfactory receptor activity"/>
    <property type="evidence" value="ECO:0007669"/>
    <property type="project" value="InterPro"/>
</dbReference>
<dbReference type="GO" id="GO:0005886">
    <property type="term" value="C:plasma membrane"/>
    <property type="evidence" value="ECO:0007669"/>
    <property type="project" value="TreeGrafter"/>
</dbReference>
<dbReference type="InterPro" id="IPR050402">
    <property type="entry name" value="OR51/52/56-like"/>
</dbReference>
<dbReference type="InterPro" id="IPR000725">
    <property type="entry name" value="Olfact_rcpt"/>
</dbReference>
<keyword evidence="4" id="KW-0552">Olfaction</keyword>
<dbReference type="PANTHER" id="PTHR26450">
    <property type="entry name" value="OLFACTORY RECEPTOR 56B1-RELATED"/>
    <property type="match status" value="1"/>
</dbReference>
<dbReference type="PANTHER" id="PTHR26450:SF52">
    <property type="entry name" value="OLFACTORY RECEPTOR FAMILY 56 SUBFAMILY A MEMBER 41, PSEUDOGENE 1"/>
    <property type="match status" value="1"/>
</dbReference>
<keyword evidence="7" id="KW-0807">Transducer</keyword>
<dbReference type="OrthoDB" id="5969463at2759"/>
<evidence type="ECO:0008006" key="11">
    <source>
        <dbReference type="Google" id="ProtNLM"/>
    </source>
</evidence>
<evidence type="ECO:0000256" key="3">
    <source>
        <dbReference type="ARBA" id="ARBA00022692"/>
    </source>
</evidence>
<keyword evidence="2" id="KW-0716">Sensory transduction</keyword>
<comment type="subcellular location">
    <subcellularLocation>
        <location evidence="1">Membrane</location>
        <topology evidence="1">Multi-pass membrane protein</topology>
    </subcellularLocation>
</comment>
<feature type="non-terminal residue" evidence="9">
    <location>
        <position position="102"/>
    </location>
</feature>
<evidence type="ECO:0000256" key="5">
    <source>
        <dbReference type="ARBA" id="ARBA00022989"/>
    </source>
</evidence>
<feature type="transmembrane region" description="Helical" evidence="8">
    <location>
        <begin position="12"/>
        <end position="30"/>
    </location>
</feature>
<evidence type="ECO:0000256" key="6">
    <source>
        <dbReference type="ARBA" id="ARBA00023136"/>
    </source>
</evidence>
<comment type="caution">
    <text evidence="9">The sequence shown here is derived from an EMBL/GenBank/DDBJ whole genome shotgun (WGS) entry which is preliminary data.</text>
</comment>
<accession>A0A212CAZ9</accession>
<reference evidence="9 10" key="1">
    <citation type="journal article" date="2018" name="Mol. Genet. Genomics">
        <title>The red deer Cervus elaphus genome CerEla1.0: sequencing, annotating, genes, and chromosomes.</title>
        <authorList>
            <person name="Bana N.A."/>
            <person name="Nyiri A."/>
            <person name="Nagy J."/>
            <person name="Frank K."/>
            <person name="Nagy T."/>
            <person name="Steger V."/>
            <person name="Schiller M."/>
            <person name="Lakatos P."/>
            <person name="Sugar L."/>
            <person name="Horn P."/>
            <person name="Barta E."/>
            <person name="Orosz L."/>
        </authorList>
    </citation>
    <scope>NUCLEOTIDE SEQUENCE [LARGE SCALE GENOMIC DNA]</scope>
    <source>
        <strain evidence="9">Hungarian</strain>
    </source>
</reference>
<keyword evidence="5 8" id="KW-1133">Transmembrane helix</keyword>
<evidence type="ECO:0000256" key="8">
    <source>
        <dbReference type="SAM" id="Phobius"/>
    </source>
</evidence>
<dbReference type="Proteomes" id="UP000242450">
    <property type="component" value="Chromosome 23"/>
</dbReference>
<sequence>VLLIFWFYMKPITSMGCFLQMFVINTFLPVESSAFVDLYVAVCIPLHYPSIITVPFVISAAIFILLLSLLATLPTPVLAARLNYYASNVVGNGASISIAKSP</sequence>
<dbReference type="SUPFAM" id="SSF81321">
    <property type="entry name" value="Family A G protein-coupled receptor-like"/>
    <property type="match status" value="1"/>
</dbReference>
<evidence type="ECO:0000313" key="10">
    <source>
        <dbReference type="Proteomes" id="UP000242450"/>
    </source>
</evidence>
<keyword evidence="3 8" id="KW-0812">Transmembrane</keyword>
<dbReference type="Gene3D" id="1.20.1070.10">
    <property type="entry name" value="Rhodopsin 7-helix transmembrane proteins"/>
    <property type="match status" value="1"/>
</dbReference>
<dbReference type="AlphaFoldDB" id="A0A212CAZ9"/>
<organism evidence="9 10">
    <name type="scientific">Cervus elaphus hippelaphus</name>
    <name type="common">European red deer</name>
    <dbReference type="NCBI Taxonomy" id="46360"/>
    <lineage>
        <taxon>Eukaryota</taxon>
        <taxon>Metazoa</taxon>
        <taxon>Chordata</taxon>
        <taxon>Craniata</taxon>
        <taxon>Vertebrata</taxon>
        <taxon>Euteleostomi</taxon>
        <taxon>Mammalia</taxon>
        <taxon>Eutheria</taxon>
        <taxon>Laurasiatheria</taxon>
        <taxon>Artiodactyla</taxon>
        <taxon>Ruminantia</taxon>
        <taxon>Pecora</taxon>
        <taxon>Cervidae</taxon>
        <taxon>Cervinae</taxon>
        <taxon>Cervus</taxon>
    </lineage>
</organism>
<dbReference type="Pfam" id="PF13853">
    <property type="entry name" value="7tm_4"/>
    <property type="match status" value="1"/>
</dbReference>